<name>A0A4C1SXA5_EUMVA</name>
<protein>
    <submittedName>
        <fullName evidence="2">Uncharacterized protein</fullName>
    </submittedName>
</protein>
<dbReference type="OrthoDB" id="7871734at2759"/>
<evidence type="ECO:0000313" key="3">
    <source>
        <dbReference type="Proteomes" id="UP000299102"/>
    </source>
</evidence>
<dbReference type="EMBL" id="BGZK01007833">
    <property type="protein sequence ID" value="GBP05798.1"/>
    <property type="molecule type" value="Genomic_DNA"/>
</dbReference>
<reference evidence="2 3" key="1">
    <citation type="journal article" date="2019" name="Commun. Biol.">
        <title>The bagworm genome reveals a unique fibroin gene that provides high tensile strength.</title>
        <authorList>
            <person name="Kono N."/>
            <person name="Nakamura H."/>
            <person name="Ohtoshi R."/>
            <person name="Tomita M."/>
            <person name="Numata K."/>
            <person name="Arakawa K."/>
        </authorList>
    </citation>
    <scope>NUCLEOTIDE SEQUENCE [LARGE SCALE GENOMIC DNA]</scope>
</reference>
<gene>
    <name evidence="2" type="ORF">EVAR_73112_1</name>
</gene>
<feature type="compositionally biased region" description="Polar residues" evidence="1">
    <location>
        <begin position="1"/>
        <end position="12"/>
    </location>
</feature>
<keyword evidence="3" id="KW-1185">Reference proteome</keyword>
<accession>A0A4C1SXA5</accession>
<dbReference type="AlphaFoldDB" id="A0A4C1SXA5"/>
<evidence type="ECO:0000256" key="1">
    <source>
        <dbReference type="SAM" id="MobiDB-lite"/>
    </source>
</evidence>
<feature type="compositionally biased region" description="Polar residues" evidence="1">
    <location>
        <begin position="23"/>
        <end position="39"/>
    </location>
</feature>
<sequence length="91" mass="9696">MEYNQQQIQQKMPASHQIGASHGFSQPNSGQPAFNNSTVPAPEPDMCTTCPNCQTTIYLVRGSDEMANQQNVNNSQQIIAGSAPPTAAGSM</sequence>
<dbReference type="Proteomes" id="UP000299102">
    <property type="component" value="Unassembled WGS sequence"/>
</dbReference>
<proteinExistence type="predicted"/>
<feature type="region of interest" description="Disordered" evidence="1">
    <location>
        <begin position="1"/>
        <end position="43"/>
    </location>
</feature>
<comment type="caution">
    <text evidence="2">The sequence shown here is derived from an EMBL/GenBank/DDBJ whole genome shotgun (WGS) entry which is preliminary data.</text>
</comment>
<evidence type="ECO:0000313" key="2">
    <source>
        <dbReference type="EMBL" id="GBP05798.1"/>
    </source>
</evidence>
<organism evidence="2 3">
    <name type="scientific">Eumeta variegata</name>
    <name type="common">Bagworm moth</name>
    <name type="synonym">Eumeta japonica</name>
    <dbReference type="NCBI Taxonomy" id="151549"/>
    <lineage>
        <taxon>Eukaryota</taxon>
        <taxon>Metazoa</taxon>
        <taxon>Ecdysozoa</taxon>
        <taxon>Arthropoda</taxon>
        <taxon>Hexapoda</taxon>
        <taxon>Insecta</taxon>
        <taxon>Pterygota</taxon>
        <taxon>Neoptera</taxon>
        <taxon>Endopterygota</taxon>
        <taxon>Lepidoptera</taxon>
        <taxon>Glossata</taxon>
        <taxon>Ditrysia</taxon>
        <taxon>Tineoidea</taxon>
        <taxon>Psychidae</taxon>
        <taxon>Oiketicinae</taxon>
        <taxon>Eumeta</taxon>
    </lineage>
</organism>
<feature type="region of interest" description="Disordered" evidence="1">
    <location>
        <begin position="71"/>
        <end position="91"/>
    </location>
</feature>